<dbReference type="Pfam" id="PF03865">
    <property type="entry name" value="ShlB"/>
    <property type="match status" value="1"/>
</dbReference>
<keyword evidence="9" id="KW-1185">Reference proteome</keyword>
<organism evidence="8 9">
    <name type="scientific">Falsiroseomonas bella</name>
    <dbReference type="NCBI Taxonomy" id="2184016"/>
    <lineage>
        <taxon>Bacteria</taxon>
        <taxon>Pseudomonadati</taxon>
        <taxon>Pseudomonadota</taxon>
        <taxon>Alphaproteobacteria</taxon>
        <taxon>Acetobacterales</taxon>
        <taxon>Roseomonadaceae</taxon>
        <taxon>Falsiroseomonas</taxon>
    </lineage>
</organism>
<evidence type="ECO:0000259" key="7">
    <source>
        <dbReference type="Pfam" id="PF08479"/>
    </source>
</evidence>
<dbReference type="RefSeq" id="WP_109868693.1">
    <property type="nucleotide sequence ID" value="NZ_QGNA01000001.1"/>
</dbReference>
<reference evidence="9" key="1">
    <citation type="submission" date="2018-05" db="EMBL/GenBank/DDBJ databases">
        <authorList>
            <person name="Du Z."/>
            <person name="Wang X."/>
        </authorList>
    </citation>
    <scope>NUCLEOTIDE SEQUENCE [LARGE SCALE GENOMIC DNA]</scope>
    <source>
        <strain evidence="9">CQN31</strain>
    </source>
</reference>
<protein>
    <submittedName>
        <fullName evidence="8">ShlB/FhaC/HecB family hemolysin secretion/activation protein</fullName>
    </submittedName>
</protein>
<dbReference type="InterPro" id="IPR013686">
    <property type="entry name" value="Polypept-transport_assoc_ShlB"/>
</dbReference>
<evidence type="ECO:0000256" key="4">
    <source>
        <dbReference type="SAM" id="MobiDB-lite"/>
    </source>
</evidence>
<keyword evidence="2" id="KW-0812">Transmembrane</keyword>
<feature type="region of interest" description="Disordered" evidence="4">
    <location>
        <begin position="22"/>
        <end position="61"/>
    </location>
</feature>
<dbReference type="AlphaFoldDB" id="A0A317FG79"/>
<keyword evidence="5" id="KW-0732">Signal</keyword>
<dbReference type="EMBL" id="QGNA01000001">
    <property type="protein sequence ID" value="PWS38071.1"/>
    <property type="molecule type" value="Genomic_DNA"/>
</dbReference>
<dbReference type="PANTHER" id="PTHR34597">
    <property type="entry name" value="SLR1661 PROTEIN"/>
    <property type="match status" value="1"/>
</dbReference>
<dbReference type="OrthoDB" id="7439045at2"/>
<dbReference type="Gene3D" id="3.10.20.310">
    <property type="entry name" value="membrane protein fhac"/>
    <property type="match status" value="1"/>
</dbReference>
<keyword evidence="1" id="KW-0472">Membrane</keyword>
<evidence type="ECO:0000313" key="9">
    <source>
        <dbReference type="Proteomes" id="UP000245765"/>
    </source>
</evidence>
<sequence length="575" mass="61912">MRGLRRTALLVLPLLTLPPPSAAQQIGPVPQGSPIPRILPRSAPELGPAGPEVPAPAETPMPDMAVPIATVRIEGATAYPVSELERLLPPLTGPAVPLARIEQARLALLRRYREDGYVLTGVSAEVEAGGRLRFLVAEGRISQVLLDGDIGPAATQVLLFLQRLVTTGPLDQALLERQLLLAQEVPGVTIRSVLRPVPGGDPGELQLIAQLSRTPWSALLAADNRGYQLVGPEQAVAALSLNSFTQYGERTDIILFRSFNDTQTFGQVAFETFVGGSGLRFRLQGGAGNSNPTGELRAIGYEGTTSLVSGSLIYPLVRRRSQVATLFAGLEALENEIRLGVQGGGDARASYDSLRVLRAGGEWASQDVLLGDAFPALNSANIRFSQGLSGLGASSNGAALAGRSGQVVDFFKVAGEVTRTQSLFTPWDGAVVGLFGLVAFQWSPDVLPPIEKFYLGGLRLNRGYYAGEVTGDKALSTSVELRLDDAWNVDLFGRSTEVAAQFYMFYDWGQSFENQPDQPDRRLSSAGAGVRFLVDRRTEIQFEGVTRFNRYPQGNLPGVEPLSQDAAYWRVVTRF</sequence>
<evidence type="ECO:0000256" key="1">
    <source>
        <dbReference type="ARBA" id="ARBA00022452"/>
    </source>
</evidence>
<dbReference type="GO" id="GO:0098046">
    <property type="term" value="C:type V protein secretion system complex"/>
    <property type="evidence" value="ECO:0007669"/>
    <property type="project" value="TreeGrafter"/>
</dbReference>
<feature type="signal peptide" evidence="5">
    <location>
        <begin position="1"/>
        <end position="23"/>
    </location>
</feature>
<dbReference type="Pfam" id="PF08479">
    <property type="entry name" value="POTRA_2"/>
    <property type="match status" value="1"/>
</dbReference>
<gene>
    <name evidence="8" type="ORF">DFH01_01840</name>
</gene>
<evidence type="ECO:0000259" key="6">
    <source>
        <dbReference type="Pfam" id="PF03865"/>
    </source>
</evidence>
<dbReference type="Proteomes" id="UP000245765">
    <property type="component" value="Unassembled WGS sequence"/>
</dbReference>
<accession>A0A317FG79</accession>
<proteinExistence type="predicted"/>
<dbReference type="InterPro" id="IPR051544">
    <property type="entry name" value="TPS_OM_transporter"/>
</dbReference>
<evidence type="ECO:0000313" key="8">
    <source>
        <dbReference type="EMBL" id="PWS38071.1"/>
    </source>
</evidence>
<feature type="domain" description="Polypeptide-transport-associated ShlB-type" evidence="7">
    <location>
        <begin position="67"/>
        <end position="139"/>
    </location>
</feature>
<dbReference type="PANTHER" id="PTHR34597:SF6">
    <property type="entry name" value="BLR6126 PROTEIN"/>
    <property type="match status" value="1"/>
</dbReference>
<evidence type="ECO:0000256" key="3">
    <source>
        <dbReference type="ARBA" id="ARBA00023237"/>
    </source>
</evidence>
<feature type="domain" description="Haemolysin activator HlyB C-terminal" evidence="6">
    <location>
        <begin position="212"/>
        <end position="532"/>
    </location>
</feature>
<feature type="chain" id="PRO_5016233699" evidence="5">
    <location>
        <begin position="24"/>
        <end position="575"/>
    </location>
</feature>
<keyword evidence="3" id="KW-0998">Cell outer membrane</keyword>
<dbReference type="Gene3D" id="2.40.160.50">
    <property type="entry name" value="membrane protein fhac: a member of the omp85/tpsb transporter family"/>
    <property type="match status" value="1"/>
</dbReference>
<comment type="caution">
    <text evidence="8">The sequence shown here is derived from an EMBL/GenBank/DDBJ whole genome shotgun (WGS) entry which is preliminary data.</text>
</comment>
<evidence type="ECO:0000256" key="5">
    <source>
        <dbReference type="SAM" id="SignalP"/>
    </source>
</evidence>
<dbReference type="InterPro" id="IPR005565">
    <property type="entry name" value="Hemolysn_activator_HlyB_C"/>
</dbReference>
<evidence type="ECO:0000256" key="2">
    <source>
        <dbReference type="ARBA" id="ARBA00022692"/>
    </source>
</evidence>
<name>A0A317FG79_9PROT</name>
<dbReference type="GO" id="GO:0046819">
    <property type="term" value="P:protein secretion by the type V secretion system"/>
    <property type="evidence" value="ECO:0007669"/>
    <property type="project" value="TreeGrafter"/>
</dbReference>
<dbReference type="GO" id="GO:0008320">
    <property type="term" value="F:protein transmembrane transporter activity"/>
    <property type="evidence" value="ECO:0007669"/>
    <property type="project" value="TreeGrafter"/>
</dbReference>
<keyword evidence="1" id="KW-1134">Transmembrane beta strand</keyword>